<proteinExistence type="predicted"/>
<accession>A0A9D7HN64</accession>
<evidence type="ECO:0000313" key="2">
    <source>
        <dbReference type="Proteomes" id="UP000807785"/>
    </source>
</evidence>
<sequence>MTRLPFIESTLIEQFLWAQHFRHPATRKNYAAILRNFSCFLANHDVVASPSIAIVQQWLKEHSLKWPAHILYHRSFLIERYLQWLRDQGLIASNPFAELHRQHGPRTTPIVRALVSEDSTAALHEQRRLPRFGSFPGPVMDEHIAHMRVLGYRYRTEEQTLLRFDRFYNAIPNSPGIRWPNSLSIGAKRRRRRTTCTTLREQAASRQKRCTESIRGCRSCPSAMASRVRPGNTSDLPISTRTRRFVGFCRRPCCIPPRRHRGVPSSSSRCSCLPTAPGFGEARSHV</sequence>
<dbReference type="Proteomes" id="UP000807785">
    <property type="component" value="Unassembled WGS sequence"/>
</dbReference>
<name>A0A9D7HN64_9PROT</name>
<evidence type="ECO:0000313" key="1">
    <source>
        <dbReference type="EMBL" id="MBK6974844.1"/>
    </source>
</evidence>
<evidence type="ECO:0008006" key="3">
    <source>
        <dbReference type="Google" id="ProtNLM"/>
    </source>
</evidence>
<reference evidence="1" key="1">
    <citation type="submission" date="2020-10" db="EMBL/GenBank/DDBJ databases">
        <title>Connecting structure to function with the recovery of over 1000 high-quality activated sludge metagenome-assembled genomes encoding full-length rRNA genes using long-read sequencing.</title>
        <authorList>
            <person name="Singleton C.M."/>
            <person name="Petriglieri F."/>
            <person name="Kristensen J.M."/>
            <person name="Kirkegaard R.H."/>
            <person name="Michaelsen T.Y."/>
            <person name="Andersen M.H."/>
            <person name="Karst S.M."/>
            <person name="Dueholm M.S."/>
            <person name="Nielsen P.H."/>
            <person name="Albertsen M."/>
        </authorList>
    </citation>
    <scope>NUCLEOTIDE SEQUENCE</scope>
    <source>
        <strain evidence="1">Bjer_18-Q3-R1-45_BAT3C.347</strain>
    </source>
</reference>
<dbReference type="AlphaFoldDB" id="A0A9D7HN64"/>
<dbReference type="EMBL" id="JADJEV010000005">
    <property type="protein sequence ID" value="MBK6974844.1"/>
    <property type="molecule type" value="Genomic_DNA"/>
</dbReference>
<protein>
    <recommendedName>
        <fullName evidence="3">Core-binding (CB) domain-containing protein</fullName>
    </recommendedName>
</protein>
<organism evidence="1 2">
    <name type="scientific">Candidatus Methylophosphatis roskildensis</name>
    <dbReference type="NCBI Taxonomy" id="2899263"/>
    <lineage>
        <taxon>Bacteria</taxon>
        <taxon>Pseudomonadati</taxon>
        <taxon>Pseudomonadota</taxon>
        <taxon>Betaproteobacteria</taxon>
        <taxon>Nitrosomonadales</taxon>
        <taxon>Sterolibacteriaceae</taxon>
        <taxon>Candidatus Methylophosphatis</taxon>
    </lineage>
</organism>
<comment type="caution">
    <text evidence="1">The sequence shown here is derived from an EMBL/GenBank/DDBJ whole genome shotgun (WGS) entry which is preliminary data.</text>
</comment>
<gene>
    <name evidence="1" type="ORF">IPH26_18590</name>
</gene>